<keyword evidence="7" id="KW-1185">Reference proteome</keyword>
<dbReference type="Pfam" id="PF08241">
    <property type="entry name" value="Methyltransf_11"/>
    <property type="match status" value="1"/>
</dbReference>
<dbReference type="Gene3D" id="3.40.50.150">
    <property type="entry name" value="Vaccinia Virus protein VP39"/>
    <property type="match status" value="1"/>
</dbReference>
<feature type="domain" description="Methyltransferase type 11" evidence="5">
    <location>
        <begin position="152"/>
        <end position="242"/>
    </location>
</feature>
<sequence>MSGPTTCGAEPTRQTRSTAPLGMRRCGYGSASRPICWTQIEEARSRSAGAGARSTWLCASAAGAGKSSPVIWPVCRARRAAARRTPGLFKSGPRVRPYGSGMADSMSASATMQSELWSTDPLAWAQSAEGRIRPLYDDVLDRLRLAPATRLLDAGCGAGLFAELAARAGAEVTGLDAASGLIEYARGRRPEATYVVGELQRMPFDDDAFDVVTAFNSVVYAADPRRAIAEIARLTAPSGRAVLTVGAGPEQAESAALINPLARRGDVPDSSTLDLADADATRDALLDAGFTTVTTADIAFDVHFDDVDDAIAAQVPAGPVTAAIRHSGRAAVEAALQSFFAARTRPDGTVRMGLVFRSYVATRREARS</sequence>
<dbReference type="PANTHER" id="PTHR43464:SF19">
    <property type="entry name" value="UBIQUINONE BIOSYNTHESIS O-METHYLTRANSFERASE, MITOCHONDRIAL"/>
    <property type="match status" value="1"/>
</dbReference>
<evidence type="ECO:0000256" key="2">
    <source>
        <dbReference type="ARBA" id="ARBA00022679"/>
    </source>
</evidence>
<protein>
    <recommendedName>
        <fullName evidence="5">Methyltransferase type 11 domain-containing protein</fullName>
    </recommendedName>
</protein>
<dbReference type="CDD" id="cd02440">
    <property type="entry name" value="AdoMet_MTases"/>
    <property type="match status" value="1"/>
</dbReference>
<organism evidence="6 7">
    <name type="scientific">Jiangella anatolica</name>
    <dbReference type="NCBI Taxonomy" id="2670374"/>
    <lineage>
        <taxon>Bacteria</taxon>
        <taxon>Bacillati</taxon>
        <taxon>Actinomycetota</taxon>
        <taxon>Actinomycetes</taxon>
        <taxon>Jiangellales</taxon>
        <taxon>Jiangellaceae</taxon>
        <taxon>Jiangella</taxon>
    </lineage>
</organism>
<evidence type="ECO:0000256" key="4">
    <source>
        <dbReference type="SAM" id="MobiDB-lite"/>
    </source>
</evidence>
<accession>A0A2W2C7F7</accession>
<reference evidence="6 7" key="1">
    <citation type="submission" date="2018-01" db="EMBL/GenBank/DDBJ databases">
        <title>Draft genome sequence of Jiangella sp. GTF31.</title>
        <authorList>
            <person name="Sahin N."/>
            <person name="Ay H."/>
            <person name="Saygin H."/>
        </authorList>
    </citation>
    <scope>NUCLEOTIDE SEQUENCE [LARGE SCALE GENOMIC DNA]</scope>
    <source>
        <strain evidence="6 7">GTF31</strain>
    </source>
</reference>
<dbReference type="EMBL" id="POTW01000018">
    <property type="protein sequence ID" value="PZF84139.1"/>
    <property type="molecule type" value="Genomic_DNA"/>
</dbReference>
<gene>
    <name evidence="6" type="ORF">C1I92_09825</name>
</gene>
<keyword evidence="3" id="KW-0949">S-adenosyl-L-methionine</keyword>
<proteinExistence type="predicted"/>
<evidence type="ECO:0000313" key="6">
    <source>
        <dbReference type="EMBL" id="PZF84139.1"/>
    </source>
</evidence>
<keyword evidence="2" id="KW-0808">Transferase</keyword>
<comment type="caution">
    <text evidence="6">The sequence shown here is derived from an EMBL/GenBank/DDBJ whole genome shotgun (WGS) entry which is preliminary data.</text>
</comment>
<evidence type="ECO:0000313" key="7">
    <source>
        <dbReference type="Proteomes" id="UP000248764"/>
    </source>
</evidence>
<dbReference type="InterPro" id="IPR013216">
    <property type="entry name" value="Methyltransf_11"/>
</dbReference>
<evidence type="ECO:0000259" key="5">
    <source>
        <dbReference type="Pfam" id="PF08241"/>
    </source>
</evidence>
<keyword evidence="1" id="KW-0489">Methyltransferase</keyword>
<dbReference type="InterPro" id="IPR029063">
    <property type="entry name" value="SAM-dependent_MTases_sf"/>
</dbReference>
<feature type="region of interest" description="Disordered" evidence="4">
    <location>
        <begin position="1"/>
        <end position="23"/>
    </location>
</feature>
<dbReference type="SUPFAM" id="SSF53335">
    <property type="entry name" value="S-adenosyl-L-methionine-dependent methyltransferases"/>
    <property type="match status" value="1"/>
</dbReference>
<dbReference type="GO" id="GO:0008757">
    <property type="term" value="F:S-adenosylmethionine-dependent methyltransferase activity"/>
    <property type="evidence" value="ECO:0007669"/>
    <property type="project" value="InterPro"/>
</dbReference>
<name>A0A2W2C7F7_9ACTN</name>
<dbReference type="PANTHER" id="PTHR43464">
    <property type="entry name" value="METHYLTRANSFERASE"/>
    <property type="match status" value="1"/>
</dbReference>
<dbReference type="Proteomes" id="UP000248764">
    <property type="component" value="Unassembled WGS sequence"/>
</dbReference>
<dbReference type="AlphaFoldDB" id="A0A2W2C7F7"/>
<evidence type="ECO:0000256" key="1">
    <source>
        <dbReference type="ARBA" id="ARBA00022603"/>
    </source>
</evidence>
<evidence type="ECO:0000256" key="3">
    <source>
        <dbReference type="ARBA" id="ARBA00022691"/>
    </source>
</evidence>
<dbReference type="GO" id="GO:0032259">
    <property type="term" value="P:methylation"/>
    <property type="evidence" value="ECO:0007669"/>
    <property type="project" value="UniProtKB-KW"/>
</dbReference>